<dbReference type="Pfam" id="PF00535">
    <property type="entry name" value="Glycos_transf_2"/>
    <property type="match status" value="1"/>
</dbReference>
<protein>
    <submittedName>
        <fullName evidence="2">Glucuronosyltransferase</fullName>
    </submittedName>
</protein>
<dbReference type="RefSeq" id="WP_101073377.1">
    <property type="nucleotide sequence ID" value="NZ_PISP01000002.1"/>
</dbReference>
<name>A0A2N0VI74_9BACT</name>
<evidence type="ECO:0000313" key="2">
    <source>
        <dbReference type="EMBL" id="PKD43838.1"/>
    </source>
</evidence>
<dbReference type="OrthoDB" id="597270at2"/>
<gene>
    <name evidence="2" type="ORF">CWD77_09795</name>
</gene>
<comment type="caution">
    <text evidence="2">The sequence shown here is derived from an EMBL/GenBank/DDBJ whole genome shotgun (WGS) entry which is preliminary data.</text>
</comment>
<keyword evidence="2" id="KW-0808">Transferase</keyword>
<dbReference type="Proteomes" id="UP000233398">
    <property type="component" value="Unassembled WGS sequence"/>
</dbReference>
<dbReference type="PANTHER" id="PTHR43685:SF2">
    <property type="entry name" value="GLYCOSYLTRANSFERASE 2-LIKE DOMAIN-CONTAINING PROTEIN"/>
    <property type="match status" value="1"/>
</dbReference>
<dbReference type="SUPFAM" id="SSF53448">
    <property type="entry name" value="Nucleotide-diphospho-sugar transferases"/>
    <property type="match status" value="1"/>
</dbReference>
<evidence type="ECO:0000259" key="1">
    <source>
        <dbReference type="Pfam" id="PF00535"/>
    </source>
</evidence>
<organism evidence="2 3">
    <name type="scientific">Rhodohalobacter barkolensis</name>
    <dbReference type="NCBI Taxonomy" id="2053187"/>
    <lineage>
        <taxon>Bacteria</taxon>
        <taxon>Pseudomonadati</taxon>
        <taxon>Balneolota</taxon>
        <taxon>Balneolia</taxon>
        <taxon>Balneolales</taxon>
        <taxon>Balneolaceae</taxon>
        <taxon>Rhodohalobacter</taxon>
    </lineage>
</organism>
<accession>A0A2N0VI74</accession>
<dbReference type="EMBL" id="PISP01000002">
    <property type="protein sequence ID" value="PKD43838.1"/>
    <property type="molecule type" value="Genomic_DNA"/>
</dbReference>
<feature type="domain" description="Glycosyltransferase 2-like" evidence="1">
    <location>
        <begin position="12"/>
        <end position="145"/>
    </location>
</feature>
<dbReference type="InterPro" id="IPR029044">
    <property type="entry name" value="Nucleotide-diphossugar_trans"/>
</dbReference>
<proteinExistence type="predicted"/>
<dbReference type="InterPro" id="IPR050834">
    <property type="entry name" value="Glycosyltransf_2"/>
</dbReference>
<dbReference type="GO" id="GO:0016740">
    <property type="term" value="F:transferase activity"/>
    <property type="evidence" value="ECO:0007669"/>
    <property type="project" value="UniProtKB-KW"/>
</dbReference>
<keyword evidence="3" id="KW-1185">Reference proteome</keyword>
<evidence type="ECO:0000313" key="3">
    <source>
        <dbReference type="Proteomes" id="UP000233398"/>
    </source>
</evidence>
<dbReference type="CDD" id="cd00761">
    <property type="entry name" value="Glyco_tranf_GTA_type"/>
    <property type="match status" value="1"/>
</dbReference>
<dbReference type="AlphaFoldDB" id="A0A2N0VI74"/>
<sequence>MSSENHSKSLVSAIIPTHNRAELLERAIQSVLDQTWENMEIVVVDDASGDETPQLLEALSDQHKNLKVIRNSTSKGASASRNIAINHAEGQYIAGLDDDDFWRPRRIELLMEDFDDKYSAVTSNDRMDFGEKEIVWKKKPVITLHDLLFYNQVGNQVLTKKEYLQKIGGYDESLQSAQDYDLWIRLAHDFGPIKTASHTLQVVNMSEDRESITTSENQIDGYIACFQKHKEKMNAEQIKYQNYRIRVTKGEHTGWLELFKATPRHLLVKEITRKLFL</sequence>
<reference evidence="2 3" key="1">
    <citation type="submission" date="2017-11" db="EMBL/GenBank/DDBJ databases">
        <title>Rhodohalobacter 15182 sp. nov., isolated from a salt lake.</title>
        <authorList>
            <person name="Han S."/>
        </authorList>
    </citation>
    <scope>NUCLEOTIDE SEQUENCE [LARGE SCALE GENOMIC DNA]</scope>
    <source>
        <strain evidence="2 3">15182</strain>
    </source>
</reference>
<dbReference type="InterPro" id="IPR001173">
    <property type="entry name" value="Glyco_trans_2-like"/>
</dbReference>
<dbReference type="Gene3D" id="3.90.550.10">
    <property type="entry name" value="Spore Coat Polysaccharide Biosynthesis Protein SpsA, Chain A"/>
    <property type="match status" value="1"/>
</dbReference>
<dbReference type="PANTHER" id="PTHR43685">
    <property type="entry name" value="GLYCOSYLTRANSFERASE"/>
    <property type="match status" value="1"/>
</dbReference>